<evidence type="ECO:0000259" key="1">
    <source>
        <dbReference type="Pfam" id="PF00128"/>
    </source>
</evidence>
<dbReference type="RefSeq" id="XP_056087421.1">
    <property type="nucleotide sequence ID" value="XM_056227618.1"/>
</dbReference>
<dbReference type="SUPFAM" id="SSF51445">
    <property type="entry name" value="(Trans)glycosidases"/>
    <property type="match status" value="1"/>
</dbReference>
<dbReference type="EMBL" id="OX365901">
    <property type="protein sequence ID" value="CAI4060756.1"/>
    <property type="molecule type" value="Genomic_DNA"/>
</dbReference>
<reference evidence="2" key="1">
    <citation type="submission" date="2022-10" db="EMBL/GenBank/DDBJ databases">
        <authorList>
            <person name="Byrne P K."/>
        </authorList>
    </citation>
    <scope>NUCLEOTIDE SEQUENCE</scope>
    <source>
        <strain evidence="2">IFO1802</strain>
    </source>
</reference>
<dbReference type="Pfam" id="PF00128">
    <property type="entry name" value="Alpha-amylase"/>
    <property type="match status" value="1"/>
</dbReference>
<evidence type="ECO:0000313" key="2">
    <source>
        <dbReference type="EMBL" id="CAI4060756.1"/>
    </source>
</evidence>
<keyword evidence="3" id="KW-1185">Reference proteome</keyword>
<dbReference type="Proteomes" id="UP001162087">
    <property type="component" value="Chromosome 6"/>
</dbReference>
<protein>
    <recommendedName>
        <fullName evidence="1">Glycosyl hydrolase family 13 catalytic domain-containing protein</fullName>
    </recommendedName>
</protein>
<dbReference type="Gene3D" id="3.20.20.80">
    <property type="entry name" value="Glycosidases"/>
    <property type="match status" value="1"/>
</dbReference>
<gene>
    <name evidence="2" type="primary">SKDI06G0090</name>
    <name evidence="2" type="ORF">SKDI_06G0090</name>
</gene>
<accession>A0AA35JIV7</accession>
<sequence>MPNFKNRKIEQIKCAEGIDAYAAIKRDHGEDSEKMRKYFEALALISRDHGRTPFPWNGDEPYAGFTKDTKPCIDMNDSSRDGINAEAELKDKDSVFFSWKKSLQFRREYKGILVYGQ</sequence>
<feature type="domain" description="Glycosyl hydrolase family 13 catalytic" evidence="1">
    <location>
        <begin position="23"/>
        <end position="116"/>
    </location>
</feature>
<name>A0AA35JIV7_SACK1</name>
<proteinExistence type="predicted"/>
<dbReference type="InterPro" id="IPR017853">
    <property type="entry name" value="GH"/>
</dbReference>
<dbReference type="InterPro" id="IPR006047">
    <property type="entry name" value="GH13_cat_dom"/>
</dbReference>
<organism evidence="2 3">
    <name type="scientific">Saccharomyces kudriavzevii (strain ATCC MYA-4449 / AS 2.2408 / CBS 8840 / NBRC 1802 / NCYC 2889)</name>
    <name type="common">Yeast</name>
    <dbReference type="NCBI Taxonomy" id="226230"/>
    <lineage>
        <taxon>Eukaryota</taxon>
        <taxon>Fungi</taxon>
        <taxon>Dikarya</taxon>
        <taxon>Ascomycota</taxon>
        <taxon>Saccharomycotina</taxon>
        <taxon>Saccharomycetes</taxon>
        <taxon>Saccharomycetales</taxon>
        <taxon>Saccharomycetaceae</taxon>
        <taxon>Saccharomyces</taxon>
    </lineage>
</organism>
<dbReference type="GeneID" id="80923721"/>
<dbReference type="GO" id="GO:0005975">
    <property type="term" value="P:carbohydrate metabolic process"/>
    <property type="evidence" value="ECO:0007669"/>
    <property type="project" value="InterPro"/>
</dbReference>
<evidence type="ECO:0000313" key="3">
    <source>
        <dbReference type="Proteomes" id="UP001162087"/>
    </source>
</evidence>
<dbReference type="AlphaFoldDB" id="A0AA35JIV7"/>